<proteinExistence type="predicted"/>
<name>A0A6J4S3C9_9ACTN</name>
<organism evidence="2">
    <name type="scientific">uncultured Solirubrobacteraceae bacterium</name>
    <dbReference type="NCBI Taxonomy" id="1162706"/>
    <lineage>
        <taxon>Bacteria</taxon>
        <taxon>Bacillati</taxon>
        <taxon>Actinomycetota</taxon>
        <taxon>Thermoleophilia</taxon>
        <taxon>Solirubrobacterales</taxon>
        <taxon>Solirubrobacteraceae</taxon>
        <taxon>environmental samples</taxon>
    </lineage>
</organism>
<dbReference type="AlphaFoldDB" id="A0A6J4S3C9"/>
<feature type="region of interest" description="Disordered" evidence="1">
    <location>
        <begin position="114"/>
        <end position="275"/>
    </location>
</feature>
<gene>
    <name evidence="2" type="ORF">AVDCRST_MAG85-758</name>
</gene>
<protein>
    <submittedName>
        <fullName evidence="2">Uncharacterized protein</fullName>
    </submittedName>
</protein>
<feature type="compositionally biased region" description="Basic and acidic residues" evidence="1">
    <location>
        <begin position="1"/>
        <end position="12"/>
    </location>
</feature>
<feature type="region of interest" description="Disordered" evidence="1">
    <location>
        <begin position="1"/>
        <end position="20"/>
    </location>
</feature>
<dbReference type="EMBL" id="CADCVT010000082">
    <property type="protein sequence ID" value="CAA9482477.1"/>
    <property type="molecule type" value="Genomic_DNA"/>
</dbReference>
<sequence>MAGHLERGDGGVERVLGGGGELEERLRDPAVLGQVGLARFAAALDHGLRQQPRVDLDHGRLGGVVERPDRQAGGREHPQQRHPADRAGADRARTADLEDRLRLERRLLLGPPQRRPRGIVRWPLRTRPAPERGRAPREPRLPVALGRPPDVLDRGGAERASEPRREAEREVEADHERSLPRERDELGRRHLGAPAAPKVDELTVDDLADPPLARGRPPVARPVDPQDARQTGNVSDGLSDAQRRPERAAAADPAATHAWGGGAVLPCAAPSAARGRDGLLGAADRHEALSVQAR</sequence>
<feature type="compositionally biased region" description="Basic and acidic residues" evidence="1">
    <location>
        <begin position="128"/>
        <end position="140"/>
    </location>
</feature>
<evidence type="ECO:0000313" key="2">
    <source>
        <dbReference type="EMBL" id="CAA9482477.1"/>
    </source>
</evidence>
<feature type="compositionally biased region" description="Basic and acidic residues" evidence="1">
    <location>
        <begin position="150"/>
        <end position="188"/>
    </location>
</feature>
<evidence type="ECO:0000256" key="1">
    <source>
        <dbReference type="SAM" id="MobiDB-lite"/>
    </source>
</evidence>
<feature type="region of interest" description="Disordered" evidence="1">
    <location>
        <begin position="51"/>
        <end position="96"/>
    </location>
</feature>
<reference evidence="2" key="1">
    <citation type="submission" date="2020-02" db="EMBL/GenBank/DDBJ databases">
        <authorList>
            <person name="Meier V. D."/>
        </authorList>
    </citation>
    <scope>NUCLEOTIDE SEQUENCE</scope>
    <source>
        <strain evidence="2">AVDCRST_MAG85</strain>
    </source>
</reference>
<accession>A0A6J4S3C9</accession>